<feature type="compositionally biased region" description="Low complexity" evidence="1">
    <location>
        <begin position="260"/>
        <end position="290"/>
    </location>
</feature>
<feature type="domain" description="Anti-sigma-D factor RsdA sigma factor binding region" evidence="3">
    <location>
        <begin position="2"/>
        <end position="47"/>
    </location>
</feature>
<dbReference type="Gene3D" id="6.10.250.1300">
    <property type="match status" value="1"/>
</dbReference>
<sequence>MDVTAVRRDDALIDAIAGNGPVATDSPEQYELALALTAWRSSIVSEPLPSGPTLDEAAAALGARPQRSRPRRLSIVRPAAAAAALVVVALGGGTLVSWNAQPGDPLWGVKSVVFSNQADSTMARVDASTQLDDARAALESGDLGSAQRLLEAARGSADGVRDAAQRAELDALIARLDAELRAAAVPQEVPPPVVEAPDVVPQAPVVPPAPEQPAPQPLPPVLPPPPTDVPLPPQDTTAATLPPTSTTTPDPGIMMAPVQPTTTPPGSSNSPGGLPTTTAASPAPPSTSGN</sequence>
<proteinExistence type="predicted"/>
<comment type="caution">
    <text evidence="4">The sequence shown here is derived from an EMBL/GenBank/DDBJ whole genome shotgun (WGS) entry which is preliminary data.</text>
</comment>
<organism evidence="4 5">
    <name type="scientific">Rhodococcus rhodnii</name>
    <dbReference type="NCBI Taxonomy" id="38312"/>
    <lineage>
        <taxon>Bacteria</taxon>
        <taxon>Bacillati</taxon>
        <taxon>Actinomycetota</taxon>
        <taxon>Actinomycetes</taxon>
        <taxon>Mycobacteriales</taxon>
        <taxon>Nocardiaceae</taxon>
        <taxon>Rhodococcus</taxon>
    </lineage>
</organism>
<accession>A0A6P2CJR9</accession>
<reference evidence="4 5" key="1">
    <citation type="submission" date="2018-07" db="EMBL/GenBank/DDBJ databases">
        <title>Genome sequence of Rhodococcus rhodnii ATCC 35071 from Rhodnius prolixus.</title>
        <authorList>
            <person name="Patel V."/>
            <person name="Vogel K.J."/>
        </authorList>
    </citation>
    <scope>NUCLEOTIDE SEQUENCE [LARGE SCALE GENOMIC DNA]</scope>
    <source>
        <strain evidence="4 5">ATCC 35071</strain>
    </source>
</reference>
<feature type="compositionally biased region" description="Low complexity" evidence="1">
    <location>
        <begin position="234"/>
        <end position="251"/>
    </location>
</feature>
<dbReference type="InterPro" id="IPR031928">
    <property type="entry name" value="RsdA_SigD-bd"/>
</dbReference>
<feature type="transmembrane region" description="Helical" evidence="2">
    <location>
        <begin position="75"/>
        <end position="98"/>
    </location>
</feature>
<evidence type="ECO:0000256" key="2">
    <source>
        <dbReference type="SAM" id="Phobius"/>
    </source>
</evidence>
<dbReference type="AlphaFoldDB" id="A0A6P2CJR9"/>
<keyword evidence="2" id="KW-0812">Transmembrane</keyword>
<gene>
    <name evidence="4" type="ORF">DW322_09750</name>
</gene>
<protein>
    <submittedName>
        <fullName evidence="4">Type IV secretion protein Rhs</fullName>
    </submittedName>
</protein>
<evidence type="ECO:0000256" key="1">
    <source>
        <dbReference type="SAM" id="MobiDB-lite"/>
    </source>
</evidence>
<name>A0A6P2CJR9_9NOCA</name>
<keyword evidence="2" id="KW-0472">Membrane</keyword>
<feature type="compositionally biased region" description="Pro residues" evidence="1">
    <location>
        <begin position="204"/>
        <end position="233"/>
    </location>
</feature>
<feature type="region of interest" description="Disordered" evidence="1">
    <location>
        <begin position="203"/>
        <end position="290"/>
    </location>
</feature>
<dbReference type="EMBL" id="QRCM01000001">
    <property type="protein sequence ID" value="TXG92562.1"/>
    <property type="molecule type" value="Genomic_DNA"/>
</dbReference>
<evidence type="ECO:0000259" key="3">
    <source>
        <dbReference type="Pfam" id="PF16751"/>
    </source>
</evidence>
<keyword evidence="2" id="KW-1133">Transmembrane helix</keyword>
<dbReference type="Pfam" id="PF16751">
    <property type="entry name" value="RsdA_SigD_bd"/>
    <property type="match status" value="1"/>
</dbReference>
<dbReference type="Proteomes" id="UP000471120">
    <property type="component" value="Unassembled WGS sequence"/>
</dbReference>
<evidence type="ECO:0000313" key="5">
    <source>
        <dbReference type="Proteomes" id="UP000471120"/>
    </source>
</evidence>
<evidence type="ECO:0000313" key="4">
    <source>
        <dbReference type="EMBL" id="TXG92562.1"/>
    </source>
</evidence>